<dbReference type="RefSeq" id="WP_104371381.1">
    <property type="nucleotide sequence ID" value="NZ_BFAV01000071.1"/>
</dbReference>
<accession>A0A2L2XB61</accession>
<sequence>MWHKEWALLSSDDREQFSRLVNLMLAKTFILRDRIDPKDKSLATDRDFRFIERHYPLFTDYLSVAGWELVLEPDYGVAFVTNRYGYNRRHLDKATTYFLYALRLIYEEEREKLAIRREVITTVLDVVQKLGYFGLVDRRITDALLLESLGILKDFNIIDKLDGSWTDPEARILIYPAIIFVISNEKINFLYQNICGDGCPGKLLDSARQPEEGEEFEASKKIIID</sequence>
<gene>
    <name evidence="1" type="ORF">DCCM_2010</name>
</gene>
<dbReference type="Pfam" id="PF13835">
    <property type="entry name" value="DUF4194"/>
    <property type="match status" value="1"/>
</dbReference>
<dbReference type="EMBL" id="BFAV01000071">
    <property type="protein sequence ID" value="GBF32913.1"/>
    <property type="molecule type" value="Genomic_DNA"/>
</dbReference>
<protein>
    <recommendedName>
        <fullName evidence="3">DUF4194 domain-containing protein</fullName>
    </recommendedName>
</protein>
<evidence type="ECO:0000313" key="1">
    <source>
        <dbReference type="EMBL" id="GBF32913.1"/>
    </source>
</evidence>
<comment type="caution">
    <text evidence="1">The sequence shown here is derived from an EMBL/GenBank/DDBJ whole genome shotgun (WGS) entry which is preliminary data.</text>
</comment>
<proteinExistence type="predicted"/>
<keyword evidence="2" id="KW-1185">Reference proteome</keyword>
<name>A0A2L2XB61_9FIRM</name>
<dbReference type="Proteomes" id="UP000239549">
    <property type="component" value="Unassembled WGS sequence"/>
</dbReference>
<evidence type="ECO:0008006" key="3">
    <source>
        <dbReference type="Google" id="ProtNLM"/>
    </source>
</evidence>
<dbReference type="InterPro" id="IPR025449">
    <property type="entry name" value="JetB"/>
</dbReference>
<dbReference type="AlphaFoldDB" id="A0A2L2XB61"/>
<reference evidence="2" key="1">
    <citation type="submission" date="2018-02" db="EMBL/GenBank/DDBJ databases">
        <title>Genome sequence of Desulfocucumis palustris strain NAW-5.</title>
        <authorList>
            <person name="Watanabe M."/>
            <person name="Kojima H."/>
            <person name="Fukui M."/>
        </authorList>
    </citation>
    <scope>NUCLEOTIDE SEQUENCE [LARGE SCALE GENOMIC DNA]</scope>
    <source>
        <strain evidence="2">NAW-5</strain>
    </source>
</reference>
<dbReference type="OrthoDB" id="160982at2"/>
<evidence type="ECO:0000313" key="2">
    <source>
        <dbReference type="Proteomes" id="UP000239549"/>
    </source>
</evidence>
<organism evidence="1 2">
    <name type="scientific">Desulfocucumis palustris</name>
    <dbReference type="NCBI Taxonomy" id="1898651"/>
    <lineage>
        <taxon>Bacteria</taxon>
        <taxon>Bacillati</taxon>
        <taxon>Bacillota</taxon>
        <taxon>Clostridia</taxon>
        <taxon>Eubacteriales</taxon>
        <taxon>Desulfocucumaceae</taxon>
        <taxon>Desulfocucumis</taxon>
    </lineage>
</organism>